<dbReference type="InterPro" id="IPR007483">
    <property type="entry name" value="Hamartin"/>
</dbReference>
<evidence type="ECO:0008006" key="5">
    <source>
        <dbReference type="Google" id="ProtNLM"/>
    </source>
</evidence>
<dbReference type="GO" id="GO:0033596">
    <property type="term" value="C:TSC1-TSC2 complex"/>
    <property type="evidence" value="ECO:0007669"/>
    <property type="project" value="TreeGrafter"/>
</dbReference>
<feature type="region of interest" description="Disordered" evidence="2">
    <location>
        <begin position="654"/>
        <end position="676"/>
    </location>
</feature>
<dbReference type="Proteomes" id="UP001164286">
    <property type="component" value="Unassembled WGS sequence"/>
</dbReference>
<comment type="caution">
    <text evidence="3">The sequence shown here is derived from an EMBL/GenBank/DDBJ whole genome shotgun (WGS) entry which is preliminary data.</text>
</comment>
<dbReference type="GeneID" id="77731301"/>
<dbReference type="Gene3D" id="1.10.287.1490">
    <property type="match status" value="1"/>
</dbReference>
<evidence type="ECO:0000313" key="3">
    <source>
        <dbReference type="EMBL" id="KAI9638261.1"/>
    </source>
</evidence>
<evidence type="ECO:0000256" key="1">
    <source>
        <dbReference type="SAM" id="Coils"/>
    </source>
</evidence>
<name>A0AA38HFQ3_9TREE</name>
<dbReference type="RefSeq" id="XP_052948038.1">
    <property type="nucleotide sequence ID" value="XM_053092096.1"/>
</dbReference>
<feature type="coiled-coil region" evidence="1">
    <location>
        <begin position="481"/>
        <end position="515"/>
    </location>
</feature>
<dbReference type="EMBL" id="JAKWFO010000003">
    <property type="protein sequence ID" value="KAI9638261.1"/>
    <property type="molecule type" value="Genomic_DNA"/>
</dbReference>
<keyword evidence="1" id="KW-0175">Coiled coil</keyword>
<proteinExistence type="predicted"/>
<dbReference type="PANTHER" id="PTHR15154:SF2">
    <property type="entry name" value="HAMARTIN"/>
    <property type="match status" value="1"/>
</dbReference>
<feature type="coiled-coil region" evidence="1">
    <location>
        <begin position="541"/>
        <end position="575"/>
    </location>
</feature>
<evidence type="ECO:0000313" key="4">
    <source>
        <dbReference type="Proteomes" id="UP001164286"/>
    </source>
</evidence>
<dbReference type="GO" id="GO:0051726">
    <property type="term" value="P:regulation of cell cycle"/>
    <property type="evidence" value="ECO:0007669"/>
    <property type="project" value="TreeGrafter"/>
</dbReference>
<feature type="coiled-coil region" evidence="1">
    <location>
        <begin position="429"/>
        <end position="456"/>
    </location>
</feature>
<evidence type="ECO:0000256" key="2">
    <source>
        <dbReference type="SAM" id="MobiDB-lite"/>
    </source>
</evidence>
<feature type="region of interest" description="Disordered" evidence="2">
    <location>
        <begin position="705"/>
        <end position="734"/>
    </location>
</feature>
<organism evidence="3 4">
    <name type="scientific">Dioszegia hungarica</name>
    <dbReference type="NCBI Taxonomy" id="4972"/>
    <lineage>
        <taxon>Eukaryota</taxon>
        <taxon>Fungi</taxon>
        <taxon>Dikarya</taxon>
        <taxon>Basidiomycota</taxon>
        <taxon>Agaricomycotina</taxon>
        <taxon>Tremellomycetes</taxon>
        <taxon>Tremellales</taxon>
        <taxon>Bulleribasidiaceae</taxon>
        <taxon>Dioszegia</taxon>
    </lineage>
</organism>
<dbReference type="GO" id="GO:0032007">
    <property type="term" value="P:negative regulation of TOR signaling"/>
    <property type="evidence" value="ECO:0007669"/>
    <property type="project" value="TreeGrafter"/>
</dbReference>
<feature type="compositionally biased region" description="Low complexity" evidence="2">
    <location>
        <begin position="659"/>
        <end position="673"/>
    </location>
</feature>
<reference evidence="3" key="1">
    <citation type="journal article" date="2022" name="G3 (Bethesda)">
        <title>High quality genome of the basidiomycete yeast Dioszegia hungarica PDD-24b-2 isolated from cloud water.</title>
        <authorList>
            <person name="Jarrige D."/>
            <person name="Haridas S."/>
            <person name="Bleykasten-Grosshans C."/>
            <person name="Joly M."/>
            <person name="Nadalig T."/>
            <person name="Sancelme M."/>
            <person name="Vuilleumier S."/>
            <person name="Grigoriev I.V."/>
            <person name="Amato P."/>
            <person name="Bringel F."/>
        </authorList>
    </citation>
    <scope>NUCLEOTIDE SEQUENCE</scope>
    <source>
        <strain evidence="3">PDD-24b-2</strain>
    </source>
</reference>
<sequence>MSVAEFVAHLRDLPSELSLISPPDLSDTESRSELSQALKDLEIAGTVEGRHTVLQAAALVPAESHWSDAAWVWAVEDERLHGGENAVLGWIAEGLKDGVFDRKRWVERALVDYSKGERAKRAVIAWAVIDLAAFLDMLAETFQQPTSRIAICSILLAVSVEQHYEPGTPAETTLMYRIANHPILQLVLRSLMYDTGNHLFPKCIRLLLAIIPYAPLTLNPQVPFLMIITGRAISWRDRKFVDADDAQHDAVTRTPPPAADIGWQVAKSAGEEPIESTIVTTTNRCVTLWLVAMYGAWPSNVLAFIRDPIPYLRNKSIESIYAVDWESVYPPGLLAQRTAPLLKDFSLHPSLVYFTSAAELQDEKRWEKNDPSEWLARAQMIAHMEKTAGGMFGFMDRHQAGPSAEEISDMILPSETRSGTATPGGMGMWNAEETDVERLRRENESLRLEAKLTDRVRKQFLYHIGRLHGYTLKFNTEESEMNSFVNRLKEQDKTIKSLTAELSTHRAEASAAQQKHVKWQAQLRDKNTQLRDERKTVSGEMDKLKGDLADMEQVVKRQKEELAVVKNERFKLQNQLTEIEPKIRHMGDYEIRMKQLTEMQRVWDDDVQRVKEAEDQLEALKGRFWQLDQMLRACEKEKKEQALHIRRLETTVALRGESRPSSPRPSRIQQSRPDASYYIGVADEARKRAEQVEKENRELREELEQLRDQARRSPQKQKEDRAFIWADEERSFPY</sequence>
<dbReference type="AlphaFoldDB" id="A0AA38HFQ3"/>
<keyword evidence="4" id="KW-1185">Reference proteome</keyword>
<protein>
    <recommendedName>
        <fullName evidence="5">Hamartin</fullName>
    </recommendedName>
</protein>
<gene>
    <name evidence="3" type="ORF">MKK02DRAFT_42652</name>
</gene>
<dbReference type="PANTHER" id="PTHR15154">
    <property type="entry name" value="HAMARTIN"/>
    <property type="match status" value="1"/>
</dbReference>
<accession>A0AA38HFQ3</accession>